<feature type="region of interest" description="Disordered" evidence="8">
    <location>
        <begin position="1"/>
        <end position="23"/>
    </location>
</feature>
<dbReference type="SUPFAM" id="SSF55874">
    <property type="entry name" value="ATPase domain of HSP90 chaperone/DNA topoisomerase II/histidine kinase"/>
    <property type="match status" value="1"/>
</dbReference>
<gene>
    <name evidence="11" type="ORF">J2851_006457</name>
</gene>
<dbReference type="InterPro" id="IPR005467">
    <property type="entry name" value="His_kinase_dom"/>
</dbReference>
<dbReference type="Gene3D" id="3.30.565.10">
    <property type="entry name" value="Histidine kinase-like ATPase, C-terminal domain"/>
    <property type="match status" value="1"/>
</dbReference>
<dbReference type="Gene3D" id="3.30.450.20">
    <property type="entry name" value="PAS domain"/>
    <property type="match status" value="2"/>
</dbReference>
<keyword evidence="9" id="KW-0472">Membrane</keyword>
<dbReference type="PANTHER" id="PTHR41523:SF8">
    <property type="entry name" value="ETHYLENE RESPONSE SENSOR PROTEIN"/>
    <property type="match status" value="1"/>
</dbReference>
<dbReference type="PANTHER" id="PTHR41523">
    <property type="entry name" value="TWO-COMPONENT SYSTEM SENSOR PROTEIN"/>
    <property type="match status" value="1"/>
</dbReference>
<evidence type="ECO:0000256" key="3">
    <source>
        <dbReference type="ARBA" id="ARBA00022553"/>
    </source>
</evidence>
<comment type="caution">
    <text evidence="11">The sequence shown here is derived from an EMBL/GenBank/DDBJ whole genome shotgun (WGS) entry which is preliminary data.</text>
</comment>
<evidence type="ECO:0000256" key="1">
    <source>
        <dbReference type="ARBA" id="ARBA00000085"/>
    </source>
</evidence>
<feature type="transmembrane region" description="Helical" evidence="9">
    <location>
        <begin position="301"/>
        <end position="323"/>
    </location>
</feature>
<keyword evidence="5" id="KW-0547">Nucleotide-binding</keyword>
<organism evidence="11 12">
    <name type="scientific">Azospirillum rugosum</name>
    <dbReference type="NCBI Taxonomy" id="416170"/>
    <lineage>
        <taxon>Bacteria</taxon>
        <taxon>Pseudomonadati</taxon>
        <taxon>Pseudomonadota</taxon>
        <taxon>Alphaproteobacteria</taxon>
        <taxon>Rhodospirillales</taxon>
        <taxon>Azospirillaceae</taxon>
        <taxon>Azospirillum</taxon>
    </lineage>
</organism>
<dbReference type="CDD" id="cd12915">
    <property type="entry name" value="PDC2_DGC_like"/>
    <property type="match status" value="1"/>
</dbReference>
<evidence type="ECO:0000256" key="4">
    <source>
        <dbReference type="ARBA" id="ARBA00022679"/>
    </source>
</evidence>
<evidence type="ECO:0000313" key="12">
    <source>
        <dbReference type="Proteomes" id="UP000781958"/>
    </source>
</evidence>
<keyword evidence="4" id="KW-0808">Transferase</keyword>
<name>A0ABS4SVQ3_9PROT</name>
<keyword evidence="9" id="KW-1133">Transmembrane helix</keyword>
<dbReference type="Pfam" id="PF07568">
    <property type="entry name" value="HisKA_2"/>
    <property type="match status" value="1"/>
</dbReference>
<feature type="compositionally biased region" description="Low complexity" evidence="8">
    <location>
        <begin position="12"/>
        <end position="23"/>
    </location>
</feature>
<keyword evidence="7" id="KW-0067">ATP-binding</keyword>
<dbReference type="InterPro" id="IPR011495">
    <property type="entry name" value="Sig_transdc_His_kin_sub2_dim/P"/>
</dbReference>
<feature type="transmembrane region" description="Helical" evidence="9">
    <location>
        <begin position="32"/>
        <end position="53"/>
    </location>
</feature>
<comment type="catalytic activity">
    <reaction evidence="1">
        <text>ATP + protein L-histidine = ADP + protein N-phospho-L-histidine.</text>
        <dbReference type="EC" id="2.7.13.3"/>
    </reaction>
</comment>
<protein>
    <recommendedName>
        <fullName evidence="2">histidine kinase</fullName>
        <ecNumber evidence="2">2.7.13.3</ecNumber>
    </recommendedName>
</protein>
<keyword evidence="12" id="KW-1185">Reference proteome</keyword>
<dbReference type="RefSeq" id="WP_209772021.1">
    <property type="nucleotide sequence ID" value="NZ_JAGINP010000033.1"/>
</dbReference>
<dbReference type="PROSITE" id="PS50109">
    <property type="entry name" value="HIS_KIN"/>
    <property type="match status" value="1"/>
</dbReference>
<proteinExistence type="predicted"/>
<dbReference type="InterPro" id="IPR036890">
    <property type="entry name" value="HATPase_C_sf"/>
</dbReference>
<dbReference type="Proteomes" id="UP000781958">
    <property type="component" value="Unassembled WGS sequence"/>
</dbReference>
<evidence type="ECO:0000256" key="5">
    <source>
        <dbReference type="ARBA" id="ARBA00022741"/>
    </source>
</evidence>
<dbReference type="SMART" id="SM00387">
    <property type="entry name" value="HATPase_c"/>
    <property type="match status" value="1"/>
</dbReference>
<keyword evidence="6 11" id="KW-0418">Kinase</keyword>
<dbReference type="CDD" id="cd12914">
    <property type="entry name" value="PDC1_DGC_like"/>
    <property type="match status" value="1"/>
</dbReference>
<evidence type="ECO:0000256" key="8">
    <source>
        <dbReference type="SAM" id="MobiDB-lite"/>
    </source>
</evidence>
<dbReference type="EMBL" id="JAGINP010000033">
    <property type="protein sequence ID" value="MBP2296639.1"/>
    <property type="molecule type" value="Genomic_DNA"/>
</dbReference>
<evidence type="ECO:0000256" key="2">
    <source>
        <dbReference type="ARBA" id="ARBA00012438"/>
    </source>
</evidence>
<dbReference type="InterPro" id="IPR003594">
    <property type="entry name" value="HATPase_dom"/>
</dbReference>
<sequence>MPKDNGPEDNGPADASPAAATPPLHRPRLEAAIGWLAAAGLVFLLAVMAVVAYESRQRAIQEATERAESAAHVLAEHTARLFDASDLLVEHTAQRIRDMGWNEIEASNDIWGSLRAEVEHLPFLNAVWLNDETGRLRLSTIGFPTPPSDASDRDSFLAHLSGPDRPYISELIVGRVTRKPTFLVSRRLGKRDGSFRGIASVTVDPAYFEEFYRNLDLPSDPSILLFRADDLAVLVHHPDGNPQAPAPVPDFVRRSVTAHPAMAVATGDGGIVAHRRVENWPVHVAVRIGLEPVLADWRAALAPYAGMAALAAAALLVLSAFGFRQAHAARLVQERLEARVQERTASLETALAQRDAVLAQKDLLMREANHRIKNSLQVVSSLLSLQGQSTGNPETRESLHEAGRRVHAVSDIHQLLYKVDDIQLVPFHEYLTALCRDLERSALAESDGWRLTLTVEPVEVPSDQAVPLGLIANELLMNAVKHAYPGEGPGLGSKSIAVSLRHAGDSVRLTIEDEGVGLPDGFDWRRSRSLGMRLVHALTNQLDATLSVEPRRPGTSYRLDMPLVLVAS</sequence>
<evidence type="ECO:0000256" key="6">
    <source>
        <dbReference type="ARBA" id="ARBA00022777"/>
    </source>
</evidence>
<evidence type="ECO:0000256" key="7">
    <source>
        <dbReference type="ARBA" id="ARBA00022840"/>
    </source>
</evidence>
<keyword evidence="3" id="KW-0597">Phosphoprotein</keyword>
<evidence type="ECO:0000259" key="10">
    <source>
        <dbReference type="PROSITE" id="PS50109"/>
    </source>
</evidence>
<keyword evidence="9" id="KW-0812">Transmembrane</keyword>
<reference evidence="11 12" key="1">
    <citation type="submission" date="2021-03" db="EMBL/GenBank/DDBJ databases">
        <title>Genomic Encyclopedia of Type Strains, Phase III (KMG-III): the genomes of soil and plant-associated and newly described type strains.</title>
        <authorList>
            <person name="Whitman W."/>
        </authorList>
    </citation>
    <scope>NUCLEOTIDE SEQUENCE [LARGE SCALE GENOMIC DNA]</scope>
    <source>
        <strain evidence="11 12">IMMIB AFH-6</strain>
    </source>
</reference>
<dbReference type="GO" id="GO:0016301">
    <property type="term" value="F:kinase activity"/>
    <property type="evidence" value="ECO:0007669"/>
    <property type="project" value="UniProtKB-KW"/>
</dbReference>
<dbReference type="Pfam" id="PF02518">
    <property type="entry name" value="HATPase_c"/>
    <property type="match status" value="1"/>
</dbReference>
<evidence type="ECO:0000313" key="11">
    <source>
        <dbReference type="EMBL" id="MBP2296639.1"/>
    </source>
</evidence>
<dbReference type="EC" id="2.7.13.3" evidence="2"/>
<evidence type="ECO:0000256" key="9">
    <source>
        <dbReference type="SAM" id="Phobius"/>
    </source>
</evidence>
<feature type="domain" description="Histidine kinase" evidence="10">
    <location>
        <begin position="367"/>
        <end position="565"/>
    </location>
</feature>
<accession>A0ABS4SVQ3</accession>